<evidence type="ECO:0000313" key="2">
    <source>
        <dbReference type="EMBL" id="MCZ4328749.1"/>
    </source>
</evidence>
<proteinExistence type="predicted"/>
<keyword evidence="3" id="KW-1185">Reference proteome</keyword>
<comment type="caution">
    <text evidence="2">The sequence shown here is derived from an EMBL/GenBank/DDBJ whole genome shotgun (WGS) entry which is preliminary data.</text>
</comment>
<protein>
    <submittedName>
        <fullName evidence="2">Alpha/beta fold hydrolase</fullName>
    </submittedName>
</protein>
<dbReference type="PRINTS" id="PR00111">
    <property type="entry name" value="ABHYDROLASE"/>
</dbReference>
<dbReference type="RefSeq" id="WP_269356236.1">
    <property type="nucleotide sequence ID" value="NZ_JAPWHE010000001.1"/>
</dbReference>
<feature type="domain" description="AB hydrolase-1" evidence="1">
    <location>
        <begin position="20"/>
        <end position="248"/>
    </location>
</feature>
<dbReference type="InterPro" id="IPR050471">
    <property type="entry name" value="AB_hydrolase"/>
</dbReference>
<dbReference type="PANTHER" id="PTHR43433">
    <property type="entry name" value="HYDROLASE, ALPHA/BETA FOLD FAMILY PROTEIN"/>
    <property type="match status" value="1"/>
</dbReference>
<accession>A0ABT4M0B0</accession>
<keyword evidence="2" id="KW-0378">Hydrolase</keyword>
<sequence>MHAVEVLGTRVTYAVDGQGPALVLVAGTGGNLDSNWAHLVEPLASRHTVIRPDYSGSGETTDPPGDLSLDLLAAQVLAAATAAGAETFDLAGFSLGACVAAQVAATHPARVRSLTLLAGFASGQDPRMRMQSDLWLDLIRHDPHDFARLVLLTGFSPAFLGRMDAAQLTQWTDAVLVSNRWEGIARQIRLDASLDIRPLLPRIAAPTLSIGCAHDAMVPKEHARALADAIPGARHAELDSGHLAPFEQPEAFLDLLTAFIDIPRA</sequence>
<dbReference type="Pfam" id="PF00561">
    <property type="entry name" value="Abhydrolase_1"/>
    <property type="match status" value="1"/>
</dbReference>
<dbReference type="Proteomes" id="UP001068379">
    <property type="component" value="Unassembled WGS sequence"/>
</dbReference>
<evidence type="ECO:0000313" key="3">
    <source>
        <dbReference type="Proteomes" id="UP001068379"/>
    </source>
</evidence>
<dbReference type="EMBL" id="JAPWHE010000001">
    <property type="protein sequence ID" value="MCZ4328749.1"/>
    <property type="molecule type" value="Genomic_DNA"/>
</dbReference>
<dbReference type="PANTHER" id="PTHR43433:SF5">
    <property type="entry name" value="AB HYDROLASE-1 DOMAIN-CONTAINING PROTEIN"/>
    <property type="match status" value="1"/>
</dbReference>
<gene>
    <name evidence="2" type="ORF">O4H32_02120</name>
</gene>
<reference evidence="2" key="1">
    <citation type="submission" date="2022-12" db="EMBL/GenBank/DDBJ databases">
        <title>Bacterial isolates from different developmental stages of Nematostella vectensis.</title>
        <authorList>
            <person name="Fraune S."/>
        </authorList>
    </citation>
    <scope>NUCLEOTIDE SEQUENCE</scope>
    <source>
        <strain evidence="2">G21619-S1</strain>
    </source>
</reference>
<name>A0ABT4M0B0_9BURK</name>
<dbReference type="SUPFAM" id="SSF53474">
    <property type="entry name" value="alpha/beta-Hydrolases"/>
    <property type="match status" value="1"/>
</dbReference>
<dbReference type="GO" id="GO:0016787">
    <property type="term" value="F:hydrolase activity"/>
    <property type="evidence" value="ECO:0007669"/>
    <property type="project" value="UniProtKB-KW"/>
</dbReference>
<organism evidence="2 3">
    <name type="scientific">Castellaniella denitrificans</name>
    <dbReference type="NCBI Taxonomy" id="56119"/>
    <lineage>
        <taxon>Bacteria</taxon>
        <taxon>Pseudomonadati</taxon>
        <taxon>Pseudomonadota</taxon>
        <taxon>Betaproteobacteria</taxon>
        <taxon>Burkholderiales</taxon>
        <taxon>Alcaligenaceae</taxon>
        <taxon>Castellaniella</taxon>
    </lineage>
</organism>
<evidence type="ECO:0000259" key="1">
    <source>
        <dbReference type="Pfam" id="PF00561"/>
    </source>
</evidence>
<dbReference type="InterPro" id="IPR000073">
    <property type="entry name" value="AB_hydrolase_1"/>
</dbReference>
<dbReference type="Gene3D" id="3.40.50.1820">
    <property type="entry name" value="alpha/beta hydrolase"/>
    <property type="match status" value="1"/>
</dbReference>
<dbReference type="InterPro" id="IPR029058">
    <property type="entry name" value="AB_hydrolase_fold"/>
</dbReference>